<evidence type="ECO:0000256" key="1">
    <source>
        <dbReference type="ARBA" id="ARBA00004496"/>
    </source>
</evidence>
<evidence type="ECO:0000256" key="12">
    <source>
        <dbReference type="SAM" id="MobiDB-lite"/>
    </source>
</evidence>
<reference evidence="13 14" key="1">
    <citation type="submission" date="2019-04" db="EMBL/GenBank/DDBJ databases">
        <title>Friends and foes A comparative genomics study of 23 Aspergillus species from section Flavi.</title>
        <authorList>
            <consortium name="DOE Joint Genome Institute"/>
            <person name="Kjaerbolling I."/>
            <person name="Vesth T."/>
            <person name="Frisvad J.C."/>
            <person name="Nybo J.L."/>
            <person name="Theobald S."/>
            <person name="Kildgaard S."/>
            <person name="Isbrandt T."/>
            <person name="Kuo A."/>
            <person name="Sato A."/>
            <person name="Lyhne E.K."/>
            <person name="Kogle M.E."/>
            <person name="Wiebenga A."/>
            <person name="Kun R.S."/>
            <person name="Lubbers R.J."/>
            <person name="Makela M.R."/>
            <person name="Barry K."/>
            <person name="Chovatia M."/>
            <person name="Clum A."/>
            <person name="Daum C."/>
            <person name="Haridas S."/>
            <person name="He G."/>
            <person name="LaButti K."/>
            <person name="Lipzen A."/>
            <person name="Mondo S."/>
            <person name="Riley R."/>
            <person name="Salamov A."/>
            <person name="Simmons B.A."/>
            <person name="Magnuson J.K."/>
            <person name="Henrissat B."/>
            <person name="Mortensen U.H."/>
            <person name="Larsen T.O."/>
            <person name="Devries R.P."/>
            <person name="Grigoriev I.V."/>
            <person name="Machida M."/>
            <person name="Baker S.E."/>
            <person name="Andersen M.R."/>
        </authorList>
    </citation>
    <scope>NUCLEOTIDE SEQUENCE [LARGE SCALE GENOMIC DNA]</scope>
    <source>
        <strain evidence="13 14">IBT 18842</strain>
    </source>
</reference>
<evidence type="ECO:0000256" key="2">
    <source>
        <dbReference type="ARBA" id="ARBA00009056"/>
    </source>
</evidence>
<evidence type="ECO:0000256" key="7">
    <source>
        <dbReference type="ARBA" id="ARBA00022679"/>
    </source>
</evidence>
<feature type="region of interest" description="Disordered" evidence="12">
    <location>
        <begin position="479"/>
        <end position="509"/>
    </location>
</feature>
<dbReference type="PANTHER" id="PTHR21210">
    <property type="entry name" value="TRNA (URACIL-O(2)-)-METHYLTRANSFERASE-RELATED"/>
    <property type="match status" value="1"/>
</dbReference>
<dbReference type="GO" id="GO:0005737">
    <property type="term" value="C:cytoplasm"/>
    <property type="evidence" value="ECO:0007669"/>
    <property type="project" value="UniProtKB-SubCell"/>
</dbReference>
<keyword evidence="14" id="KW-1185">Reference proteome</keyword>
<accession>A0A5N6TVA5</accession>
<feature type="region of interest" description="Disordered" evidence="12">
    <location>
        <begin position="1"/>
        <end position="21"/>
    </location>
</feature>
<evidence type="ECO:0000256" key="6">
    <source>
        <dbReference type="ARBA" id="ARBA00022603"/>
    </source>
</evidence>
<dbReference type="Proteomes" id="UP000325780">
    <property type="component" value="Unassembled WGS sequence"/>
</dbReference>
<keyword evidence="5 11" id="KW-0963">Cytoplasm</keyword>
<keyword evidence="6 11" id="KW-0489">Methyltransferase</keyword>
<protein>
    <recommendedName>
        <fullName evidence="4 11">tRNA (uracil-O(2)-)-methyltransferase</fullName>
        <ecNumber evidence="3 11">2.1.1.211</ecNumber>
    </recommendedName>
</protein>
<gene>
    <name evidence="13" type="ORF">BDV25DRAFT_118499</name>
</gene>
<evidence type="ECO:0000256" key="9">
    <source>
        <dbReference type="ARBA" id="ARBA00022694"/>
    </source>
</evidence>
<keyword evidence="7 11" id="KW-0808">Transferase</keyword>
<dbReference type="OrthoDB" id="10047021at2759"/>
<dbReference type="Pfam" id="PF07757">
    <property type="entry name" value="AdoMet_MTase"/>
    <property type="match status" value="1"/>
</dbReference>
<comment type="catalytic activity">
    <reaction evidence="10 11">
        <text>uridine(44) in tRNA(Ser) + S-adenosyl-L-methionine = 2'-O-methyluridine(44) in tRNA(Ser) + S-adenosyl-L-homocysteine + H(+)</text>
        <dbReference type="Rhea" id="RHEA:43100"/>
        <dbReference type="Rhea" id="RHEA-COMP:10339"/>
        <dbReference type="Rhea" id="RHEA-COMP:10340"/>
        <dbReference type="ChEBI" id="CHEBI:15378"/>
        <dbReference type="ChEBI" id="CHEBI:57856"/>
        <dbReference type="ChEBI" id="CHEBI:59789"/>
        <dbReference type="ChEBI" id="CHEBI:65315"/>
        <dbReference type="ChEBI" id="CHEBI:74478"/>
        <dbReference type="EC" id="2.1.1.211"/>
    </reaction>
</comment>
<evidence type="ECO:0000256" key="5">
    <source>
        <dbReference type="ARBA" id="ARBA00022490"/>
    </source>
</evidence>
<sequence>MRSKNSRSKNPRDTTKLSGKPLKETCMSSCAIYSTFPEEWVTSPDLIEEQLSFTPEVMIDLTVFLLGNININSAHLFRADILYDSLGMLSTPQEAELSFARTGNGDLGEVTKQKGAEVAEEDEHVEPLPATEIPGFNLTRTVVRRFIPRNPNLDRPLEQSCYFYEAEVENIEASTRRFLAVYKPHALSQEEMPYYHPILRSLAFLYDYTHPVANTASEQGQGILSIHFHPYSSESLPDRLERTLHSLLNTQIRLARNTKLSEETPEGSSFNPNKDNVIPRHMIQNTYARIKFKYAADLCRDWAEDTEPSKHVFEDLAITAFLIELWRSMYGAVPADERKEKENIDPNFPGFVDMACGNGVLVYVLLMEGYQGWGFDARRRKTWAILPEFVQERLKEEIYIPKPFADKMIELGREDELHNLTVKTHTGMFPKDTFIISNHADELTVWTPLMATLACPESPLPFIAIPCCSHALSGAKFRYPPPKGAKSESDSQDGPDSQPASGDLNALRKAKQEAQTEAGFYKSMYGSLTAKAMSVGQEIGYDVEKTLLRIPSTRNMAVLGGRKRATDEWRVRNGVSAANGTTGTQTFTPQSNTEEVMDKAMAVVERECARDGGLEIAAKNWIDRAKTIHKGQGMGNQKGH</sequence>
<evidence type="ECO:0000256" key="10">
    <source>
        <dbReference type="ARBA" id="ARBA00047957"/>
    </source>
</evidence>
<dbReference type="EC" id="2.1.1.211" evidence="3 11"/>
<dbReference type="EMBL" id="ML742105">
    <property type="protein sequence ID" value="KAE8150039.1"/>
    <property type="molecule type" value="Genomic_DNA"/>
</dbReference>
<evidence type="ECO:0000313" key="14">
    <source>
        <dbReference type="Proteomes" id="UP000325780"/>
    </source>
</evidence>
<dbReference type="GO" id="GO:0141101">
    <property type="term" value="F:tRNA(Ser) (uridine(44)-2'-O-)-methyltransferase activity"/>
    <property type="evidence" value="ECO:0007669"/>
    <property type="project" value="UniProtKB-EC"/>
</dbReference>
<comment type="similarity">
    <text evidence="2 11">Belongs to the TRM44 family.</text>
</comment>
<comment type="subcellular location">
    <subcellularLocation>
        <location evidence="1 11">Cytoplasm</location>
    </subcellularLocation>
</comment>
<dbReference type="GO" id="GO:0030488">
    <property type="term" value="P:tRNA methylation"/>
    <property type="evidence" value="ECO:0007669"/>
    <property type="project" value="UniProtKB-UniRule"/>
</dbReference>
<dbReference type="AlphaFoldDB" id="A0A5N6TVA5"/>
<evidence type="ECO:0000256" key="11">
    <source>
        <dbReference type="RuleBase" id="RU368004"/>
    </source>
</evidence>
<keyword evidence="9 11" id="KW-0819">tRNA processing</keyword>
<evidence type="ECO:0000256" key="8">
    <source>
        <dbReference type="ARBA" id="ARBA00022691"/>
    </source>
</evidence>
<comment type="function">
    <text evidence="11">Adenosyl-L-methionine (AdoMet)-dependent tRNA (uracil-O(2)-)-methyltransferase.</text>
</comment>
<proteinExistence type="inferred from homology"/>
<organism evidence="13 14">
    <name type="scientific">Aspergillus avenaceus</name>
    <dbReference type="NCBI Taxonomy" id="36643"/>
    <lineage>
        <taxon>Eukaryota</taxon>
        <taxon>Fungi</taxon>
        <taxon>Dikarya</taxon>
        <taxon>Ascomycota</taxon>
        <taxon>Pezizomycotina</taxon>
        <taxon>Eurotiomycetes</taxon>
        <taxon>Eurotiomycetidae</taxon>
        <taxon>Eurotiales</taxon>
        <taxon>Aspergillaceae</taxon>
        <taxon>Aspergillus</taxon>
        <taxon>Aspergillus subgen. Circumdati</taxon>
    </lineage>
</organism>
<name>A0A5N6TVA5_ASPAV</name>
<evidence type="ECO:0000256" key="4">
    <source>
        <dbReference type="ARBA" id="ARBA00017788"/>
    </source>
</evidence>
<keyword evidence="8 11" id="KW-0949">S-adenosyl-L-methionine</keyword>
<evidence type="ECO:0000313" key="13">
    <source>
        <dbReference type="EMBL" id="KAE8150039.1"/>
    </source>
</evidence>
<dbReference type="PANTHER" id="PTHR21210:SF0">
    <property type="entry name" value="TRNA (URACIL-O(2)-)-METHYLTRANSFERASE-RELATED"/>
    <property type="match status" value="1"/>
</dbReference>
<evidence type="ECO:0000256" key="3">
    <source>
        <dbReference type="ARBA" id="ARBA00012795"/>
    </source>
</evidence>
<dbReference type="InterPro" id="IPR011671">
    <property type="entry name" value="tRNA_uracil_MeTrfase"/>
</dbReference>